<dbReference type="InterPro" id="IPR043504">
    <property type="entry name" value="Peptidase_S1_PA_chymotrypsin"/>
</dbReference>
<dbReference type="InterPro" id="IPR009003">
    <property type="entry name" value="Peptidase_S1_PA"/>
</dbReference>
<reference evidence="3" key="1">
    <citation type="journal article" date="2010" name="Science">
        <title>Plasticity of animal genome architecture unmasked by rapid evolution of a pelagic tunicate.</title>
        <authorList>
            <person name="Denoeud F."/>
            <person name="Henriet S."/>
            <person name="Mungpakdee S."/>
            <person name="Aury J.M."/>
            <person name="Da Silva C."/>
            <person name="Brinkmann H."/>
            <person name="Mikhaleva J."/>
            <person name="Olsen L.C."/>
            <person name="Jubin C."/>
            <person name="Canestro C."/>
            <person name="Bouquet J.M."/>
            <person name="Danks G."/>
            <person name="Poulain J."/>
            <person name="Campsteijn C."/>
            <person name="Adamski M."/>
            <person name="Cross I."/>
            <person name="Yadetie F."/>
            <person name="Muffato M."/>
            <person name="Louis A."/>
            <person name="Butcher S."/>
            <person name="Tsagkogeorga G."/>
            <person name="Konrad A."/>
            <person name="Singh S."/>
            <person name="Jensen M.F."/>
            <person name="Cong E.H."/>
            <person name="Eikeseth-Otteraa H."/>
            <person name="Noel B."/>
            <person name="Anthouard V."/>
            <person name="Porcel B.M."/>
            <person name="Kachouri-Lafond R."/>
            <person name="Nishino A."/>
            <person name="Ugolini M."/>
            <person name="Chourrout P."/>
            <person name="Nishida H."/>
            <person name="Aasland R."/>
            <person name="Huzurbazar S."/>
            <person name="Westhof E."/>
            <person name="Delsuc F."/>
            <person name="Lehrach H."/>
            <person name="Reinhardt R."/>
            <person name="Weissenbach J."/>
            <person name="Roy S.W."/>
            <person name="Artiguenave F."/>
            <person name="Postlethwait J.H."/>
            <person name="Manak J.R."/>
            <person name="Thompson E.M."/>
            <person name="Jaillon O."/>
            <person name="Du Pasquier L."/>
            <person name="Boudinot P."/>
            <person name="Liberles D.A."/>
            <person name="Volff J.N."/>
            <person name="Philippe H."/>
            <person name="Lenhard B."/>
            <person name="Roest Crollius H."/>
            <person name="Wincker P."/>
            <person name="Chourrout D."/>
        </authorList>
    </citation>
    <scope>NUCLEOTIDE SEQUENCE [LARGE SCALE GENOMIC DNA]</scope>
</reference>
<proteinExistence type="predicted"/>
<dbReference type="PROSITE" id="PS50240">
    <property type="entry name" value="TRYPSIN_DOM"/>
    <property type="match status" value="1"/>
</dbReference>
<dbReference type="PANTHER" id="PTHR24260">
    <property type="match status" value="1"/>
</dbReference>
<dbReference type="Gene3D" id="2.40.10.10">
    <property type="entry name" value="Trypsin-like serine proteases"/>
    <property type="match status" value="1"/>
</dbReference>
<keyword evidence="4" id="KW-1185">Reference proteome</keyword>
<evidence type="ECO:0000313" key="4">
    <source>
        <dbReference type="Proteomes" id="UP000001307"/>
    </source>
</evidence>
<dbReference type="Pfam" id="PF00089">
    <property type="entry name" value="Trypsin"/>
    <property type="match status" value="1"/>
</dbReference>
<dbReference type="GO" id="GO:0004252">
    <property type="term" value="F:serine-type endopeptidase activity"/>
    <property type="evidence" value="ECO:0007669"/>
    <property type="project" value="InterPro"/>
</dbReference>
<dbReference type="SMART" id="SM00020">
    <property type="entry name" value="Tryp_SPc"/>
    <property type="match status" value="1"/>
</dbReference>
<dbReference type="GO" id="GO:0006508">
    <property type="term" value="P:proteolysis"/>
    <property type="evidence" value="ECO:0007669"/>
    <property type="project" value="InterPro"/>
</dbReference>
<evidence type="ECO:0000313" key="3">
    <source>
        <dbReference type="EMBL" id="CBY24206.1"/>
    </source>
</evidence>
<feature type="domain" description="Peptidase S1" evidence="2">
    <location>
        <begin position="421"/>
        <end position="703"/>
    </location>
</feature>
<accession>E4XF22</accession>
<dbReference type="EMBL" id="FN653044">
    <property type="protein sequence ID" value="CBY24206.1"/>
    <property type="molecule type" value="Genomic_DNA"/>
</dbReference>
<keyword evidence="1" id="KW-0175">Coiled coil</keyword>
<feature type="coiled-coil region" evidence="1">
    <location>
        <begin position="76"/>
        <end position="110"/>
    </location>
</feature>
<sequence length="711" mass="78092">MNDTIRELTMDKMDCGGIQWQNYNPDNDPNLQQSSEAGMELLMSKLKESQDKPATIITGGKTEVIENSGNVQMSLQAKLEEKIKKSQMKKKQTSSECKKLEENFAKQRKTRFTSKDEKKFEDICGFVPDAEYMFGLITSLQIMREEEEKNWKMPGMALKMELVDWPVINKCIGRKSVLNKQFNCFARTDMIWNKASCFKNGCIYHGEDCFYCKEAIENMKSTQVAIDQLSDGKGECDISTKKRQACKGYNKDDGENLAKNMMMLQMMSNPTMGIMLEKKNQSKCQKLGCCYERNDKKMIMQMMMMNNNAASMQPAVPQTTMNPMMALLGGGSGSSSNMNNMMAMLSGGSSSNDMMSMLGGGSSNPMMTMLGGQTSSMDPLQMLLSGQTGSSNSFNALSGLGGYGLSSSSGSSSDAMMMSMMMGGNPMNSLLMKKLEEDDEFTCFSPIDFEHTDDHECIPDISQNECGVALEDATEHPWNVIFEGPNGNRCGGALICSSWILTTASCLSSLAEDVKDIQAFADITNGTDLTSATPLTIRQVQKHPMYNTVSYGRHRLLHDVAAVQINSISNMPICLPSKSSKNPDVNDEVNTFSYGSIDSTGSFQAEMKRSTFNLLAAKVCEDNYGSVDFSSSLCAEKGSDASNTENPVCHNDKGSVVANFVSGNYKIVGLIAGGPDNCILTSTTPAVFLSVRKDLQWILDVTNDCCQATMF</sequence>
<dbReference type="InterPro" id="IPR001254">
    <property type="entry name" value="Trypsin_dom"/>
</dbReference>
<dbReference type="PANTHER" id="PTHR24260:SF136">
    <property type="entry name" value="GH08193P-RELATED"/>
    <property type="match status" value="1"/>
</dbReference>
<dbReference type="Proteomes" id="UP000001307">
    <property type="component" value="Unassembled WGS sequence"/>
</dbReference>
<dbReference type="OrthoDB" id="5565075at2759"/>
<name>E4XF22_OIKDI</name>
<dbReference type="SUPFAM" id="SSF50494">
    <property type="entry name" value="Trypsin-like serine proteases"/>
    <property type="match status" value="1"/>
</dbReference>
<protein>
    <recommendedName>
        <fullName evidence="2">Peptidase S1 domain-containing protein</fullName>
    </recommendedName>
</protein>
<dbReference type="AlphaFoldDB" id="E4XF22"/>
<dbReference type="InterPro" id="IPR051333">
    <property type="entry name" value="CLIP_Serine_Protease"/>
</dbReference>
<evidence type="ECO:0000256" key="1">
    <source>
        <dbReference type="SAM" id="Coils"/>
    </source>
</evidence>
<organism evidence="3">
    <name type="scientific">Oikopleura dioica</name>
    <name type="common">Tunicate</name>
    <dbReference type="NCBI Taxonomy" id="34765"/>
    <lineage>
        <taxon>Eukaryota</taxon>
        <taxon>Metazoa</taxon>
        <taxon>Chordata</taxon>
        <taxon>Tunicata</taxon>
        <taxon>Appendicularia</taxon>
        <taxon>Copelata</taxon>
        <taxon>Oikopleuridae</taxon>
        <taxon>Oikopleura</taxon>
    </lineage>
</organism>
<gene>
    <name evidence="3" type="ORF">GSOID_T00009555001</name>
</gene>
<dbReference type="InParanoid" id="E4XF22"/>
<evidence type="ECO:0000259" key="2">
    <source>
        <dbReference type="PROSITE" id="PS50240"/>
    </source>
</evidence>